<keyword evidence="2" id="KW-1185">Reference proteome</keyword>
<evidence type="ECO:0000313" key="1">
    <source>
        <dbReference type="EMBL" id="CAH3133879.1"/>
    </source>
</evidence>
<sequence>MVFKTKKRLNFTKCLKSKWLTDVKDYELRKRTILVNISNKDAVISGPEPRKVLQPRKSTILAGVSVISAESLVLIKISDEINIGGCVLEDGWC</sequence>
<accession>A0AAU9X1N4</accession>
<protein>
    <submittedName>
        <fullName evidence="1">Uncharacterized protein</fullName>
    </submittedName>
</protein>
<dbReference type="AlphaFoldDB" id="A0AAU9X1N4"/>
<dbReference type="EMBL" id="CALNXJ010000028">
    <property type="protein sequence ID" value="CAH3133879.1"/>
    <property type="molecule type" value="Genomic_DNA"/>
</dbReference>
<proteinExistence type="predicted"/>
<reference evidence="1 2" key="1">
    <citation type="submission" date="2022-05" db="EMBL/GenBank/DDBJ databases">
        <authorList>
            <consortium name="Genoscope - CEA"/>
            <person name="William W."/>
        </authorList>
    </citation>
    <scope>NUCLEOTIDE SEQUENCE [LARGE SCALE GENOMIC DNA]</scope>
</reference>
<dbReference type="Proteomes" id="UP001159428">
    <property type="component" value="Unassembled WGS sequence"/>
</dbReference>
<comment type="caution">
    <text evidence="1">The sequence shown here is derived from an EMBL/GenBank/DDBJ whole genome shotgun (WGS) entry which is preliminary data.</text>
</comment>
<evidence type="ECO:0000313" key="2">
    <source>
        <dbReference type="Proteomes" id="UP001159428"/>
    </source>
</evidence>
<organism evidence="1 2">
    <name type="scientific">Pocillopora meandrina</name>
    <dbReference type="NCBI Taxonomy" id="46732"/>
    <lineage>
        <taxon>Eukaryota</taxon>
        <taxon>Metazoa</taxon>
        <taxon>Cnidaria</taxon>
        <taxon>Anthozoa</taxon>
        <taxon>Hexacorallia</taxon>
        <taxon>Scleractinia</taxon>
        <taxon>Astrocoeniina</taxon>
        <taxon>Pocilloporidae</taxon>
        <taxon>Pocillopora</taxon>
    </lineage>
</organism>
<name>A0AAU9X1N4_9CNID</name>
<gene>
    <name evidence="1" type="ORF">PMEA_00015581</name>
</gene>